<comment type="caution">
    <text evidence="2">The sequence shown here is derived from an EMBL/GenBank/DDBJ whole genome shotgun (WGS) entry which is preliminary data.</text>
</comment>
<dbReference type="Proteomes" id="UP000663853">
    <property type="component" value="Unassembled WGS sequence"/>
</dbReference>
<dbReference type="EMBL" id="CAJMXA010004030">
    <property type="protein sequence ID" value="CAE6532012.1"/>
    <property type="molecule type" value="Genomic_DNA"/>
</dbReference>
<sequence length="511" mass="57696">MEHANNYNTHPTPLEPGQTLDIFTSTSLKDFEDKGILLQNIGYLRGIRVDNEGPQYLTRQVAKYVGDELPLVQEINDFLTETITTKTERKTNYVHHGWSIDAASTTSPWISSRIAARNQRNADGTWLTRRTLVQRFRVRVSLDDLAPVAEFEAEIEAALNKPTIFQQFEAVYRALHKWGDVVPLEVEMGASLVFTDLETNMSQEGVDYLVWDNSIWPTRIISPLHWRQTRIKEVVATTRLLSAQLQAQLSQLYAQRLSYTPVITRSDCTCRTHDDTPYASKNVSSVIVYAAGDIRSVTFLYADKSSSKHEGSETSGIRHEFVLTDGEDITEMLIWRGDWVYGVQFVTNFGRCSPNMGGSWNRPTAARSRGGVLVGVTSVIKQHEMGYLFRDIQGIWRHDIVDQVPKEDDVFSDYFGSKKGTPFNDRVIVRNSDMAISKIEVGAGCVIGSLQFTYVDNARQERNEYQTERHGGLGGDKGQFILEAGEHIIGISGKYNDEQISQMSFVTDRGQ</sequence>
<proteinExistence type="predicted"/>
<evidence type="ECO:0000313" key="3">
    <source>
        <dbReference type="Proteomes" id="UP000663853"/>
    </source>
</evidence>
<dbReference type="AlphaFoldDB" id="A0A8H3HR56"/>
<dbReference type="Pfam" id="PF01419">
    <property type="entry name" value="Jacalin"/>
    <property type="match status" value="2"/>
</dbReference>
<feature type="domain" description="Jacalin-type lectin" evidence="1">
    <location>
        <begin position="409"/>
        <end position="511"/>
    </location>
</feature>
<gene>
    <name evidence="2" type="ORF">RDB_LOCUS169588</name>
</gene>
<dbReference type="InterPro" id="IPR001229">
    <property type="entry name" value="Jacalin-like_lectin_dom"/>
</dbReference>
<dbReference type="Pfam" id="PF22693">
    <property type="entry name" value="MACPF_1"/>
    <property type="match status" value="1"/>
</dbReference>
<dbReference type="InterPro" id="IPR054586">
    <property type="entry name" value="MACPF_1_fungal"/>
</dbReference>
<dbReference type="SUPFAM" id="SSF51101">
    <property type="entry name" value="Mannose-binding lectins"/>
    <property type="match status" value="2"/>
</dbReference>
<dbReference type="InterPro" id="IPR036404">
    <property type="entry name" value="Jacalin-like_lectin_dom_sf"/>
</dbReference>
<reference evidence="2" key="1">
    <citation type="submission" date="2021-01" db="EMBL/GenBank/DDBJ databases">
        <authorList>
            <person name="Kaushik A."/>
        </authorList>
    </citation>
    <scope>NUCLEOTIDE SEQUENCE</scope>
    <source>
        <strain evidence="2">AG6-10EEA</strain>
    </source>
</reference>
<dbReference type="PANTHER" id="PTHR46506">
    <property type="entry name" value="OS05G0143600 PROTEIN"/>
    <property type="match status" value="1"/>
</dbReference>
<evidence type="ECO:0000259" key="1">
    <source>
        <dbReference type="PROSITE" id="PS51752"/>
    </source>
</evidence>
<dbReference type="PROSITE" id="PS51752">
    <property type="entry name" value="JACALIN_LECTIN"/>
    <property type="match status" value="1"/>
</dbReference>
<evidence type="ECO:0000313" key="2">
    <source>
        <dbReference type="EMBL" id="CAE6532012.1"/>
    </source>
</evidence>
<dbReference type="Gene3D" id="2.100.10.30">
    <property type="entry name" value="Jacalin-like lectin domain"/>
    <property type="match status" value="2"/>
</dbReference>
<name>A0A8H3HR56_9AGAM</name>
<accession>A0A8H3HR56</accession>
<protein>
    <recommendedName>
        <fullName evidence="1">Jacalin-type lectin domain-containing protein</fullName>
    </recommendedName>
</protein>
<organism evidence="2 3">
    <name type="scientific">Rhizoctonia solani</name>
    <dbReference type="NCBI Taxonomy" id="456999"/>
    <lineage>
        <taxon>Eukaryota</taxon>
        <taxon>Fungi</taxon>
        <taxon>Dikarya</taxon>
        <taxon>Basidiomycota</taxon>
        <taxon>Agaricomycotina</taxon>
        <taxon>Agaricomycetes</taxon>
        <taxon>Cantharellales</taxon>
        <taxon>Ceratobasidiaceae</taxon>
        <taxon>Rhizoctonia</taxon>
    </lineage>
</organism>